<dbReference type="InterPro" id="IPR053853">
    <property type="entry name" value="FitA-like_RHH"/>
</dbReference>
<gene>
    <name evidence="3" type="ORF">DOO78_15460</name>
</gene>
<dbReference type="RefSeq" id="WP_111470760.1">
    <property type="nucleotide sequence ID" value="NZ_QLIX01000011.1"/>
</dbReference>
<accession>A0A327M726</accession>
<dbReference type="EMBL" id="QLIX01000011">
    <property type="protein sequence ID" value="RAI58126.1"/>
    <property type="molecule type" value="Genomic_DNA"/>
</dbReference>
<dbReference type="OrthoDB" id="2389872at2"/>
<evidence type="ECO:0000256" key="1">
    <source>
        <dbReference type="SAM" id="MobiDB-lite"/>
    </source>
</evidence>
<dbReference type="Gene3D" id="1.10.1220.10">
    <property type="entry name" value="Met repressor-like"/>
    <property type="match status" value="1"/>
</dbReference>
<sequence length="81" mass="9135">MGQLLVRGLDERIIQTLRQRAARAGRSVEAEHRAILEQVLGPEMESFADVAARLRAQSPRQRTDSADLLRADRDRNRGSEP</sequence>
<dbReference type="SUPFAM" id="SSF47598">
    <property type="entry name" value="Ribbon-helix-helix"/>
    <property type="match status" value="1"/>
</dbReference>
<dbReference type="InterPro" id="IPR010985">
    <property type="entry name" value="Ribbon_hlx_hlx"/>
</dbReference>
<keyword evidence="4" id="KW-1185">Reference proteome</keyword>
<dbReference type="Pfam" id="PF22513">
    <property type="entry name" value="FitA-like_RHH"/>
    <property type="match status" value="1"/>
</dbReference>
<feature type="region of interest" description="Disordered" evidence="1">
    <location>
        <begin position="55"/>
        <end position="81"/>
    </location>
</feature>
<dbReference type="GO" id="GO:0006355">
    <property type="term" value="P:regulation of DNA-templated transcription"/>
    <property type="evidence" value="ECO:0007669"/>
    <property type="project" value="InterPro"/>
</dbReference>
<comment type="caution">
    <text evidence="3">The sequence shown here is derived from an EMBL/GenBank/DDBJ whole genome shotgun (WGS) entry which is preliminary data.</text>
</comment>
<dbReference type="InterPro" id="IPR013321">
    <property type="entry name" value="Arc_rbn_hlx_hlx"/>
</dbReference>
<evidence type="ECO:0000259" key="2">
    <source>
        <dbReference type="Pfam" id="PF22513"/>
    </source>
</evidence>
<reference evidence="4" key="1">
    <citation type="submission" date="2018-06" db="EMBL/GenBank/DDBJ databases">
        <authorList>
            <person name="Khan S.A."/>
        </authorList>
    </citation>
    <scope>NUCLEOTIDE SEQUENCE [LARGE SCALE GENOMIC DNA]</scope>
    <source>
        <strain evidence="4">DB-1506</strain>
    </source>
</reference>
<dbReference type="Proteomes" id="UP000249065">
    <property type="component" value="Unassembled WGS sequence"/>
</dbReference>
<evidence type="ECO:0000313" key="4">
    <source>
        <dbReference type="Proteomes" id="UP000249065"/>
    </source>
</evidence>
<organism evidence="3 4">
    <name type="scientific">Roseicella frigidaeris</name>
    <dbReference type="NCBI Taxonomy" id="2230885"/>
    <lineage>
        <taxon>Bacteria</taxon>
        <taxon>Pseudomonadati</taxon>
        <taxon>Pseudomonadota</taxon>
        <taxon>Alphaproteobacteria</taxon>
        <taxon>Acetobacterales</taxon>
        <taxon>Roseomonadaceae</taxon>
        <taxon>Roseicella</taxon>
    </lineage>
</organism>
<feature type="compositionally biased region" description="Basic and acidic residues" evidence="1">
    <location>
        <begin position="61"/>
        <end position="81"/>
    </location>
</feature>
<proteinExistence type="predicted"/>
<feature type="domain" description="Antitoxin FitA-like ribbon-helix-helix" evidence="2">
    <location>
        <begin position="3"/>
        <end position="39"/>
    </location>
</feature>
<name>A0A327M726_9PROT</name>
<evidence type="ECO:0000313" key="3">
    <source>
        <dbReference type="EMBL" id="RAI58126.1"/>
    </source>
</evidence>
<protein>
    <recommendedName>
        <fullName evidence="2">Antitoxin FitA-like ribbon-helix-helix domain-containing protein</fullName>
    </recommendedName>
</protein>
<dbReference type="AlphaFoldDB" id="A0A327M726"/>